<organism evidence="13 14">
    <name type="scientific">Paenibacillus chondroitinus</name>
    <dbReference type="NCBI Taxonomy" id="59842"/>
    <lineage>
        <taxon>Bacteria</taxon>
        <taxon>Bacillati</taxon>
        <taxon>Bacillota</taxon>
        <taxon>Bacilli</taxon>
        <taxon>Bacillales</taxon>
        <taxon>Paenibacillaceae</taxon>
        <taxon>Paenibacillus</taxon>
    </lineage>
</organism>
<evidence type="ECO:0000256" key="5">
    <source>
        <dbReference type="ARBA" id="ARBA00022449"/>
    </source>
</evidence>
<dbReference type="RefSeq" id="WP_127458773.1">
    <property type="nucleotide sequence ID" value="NZ_JAROBY010000089.1"/>
</dbReference>
<dbReference type="EMBL" id="JAROBY010000089">
    <property type="protein sequence ID" value="MEB4798899.1"/>
    <property type="molecule type" value="Genomic_DNA"/>
</dbReference>
<dbReference type="PANTHER" id="PTHR43298">
    <property type="entry name" value="MULTIDRUG RESISTANCE PROTEIN NORM-RELATED"/>
    <property type="match status" value="1"/>
</dbReference>
<keyword evidence="9" id="KW-0406">Ion transport</keyword>
<feature type="transmembrane region" description="Helical" evidence="12">
    <location>
        <begin position="49"/>
        <end position="76"/>
    </location>
</feature>
<reference evidence="13 14" key="1">
    <citation type="submission" date="2023-03" db="EMBL/GenBank/DDBJ databases">
        <title>Bacillus Genome Sequencing.</title>
        <authorList>
            <person name="Dunlap C."/>
        </authorList>
    </citation>
    <scope>NUCLEOTIDE SEQUENCE [LARGE SCALE GENOMIC DNA]</scope>
    <source>
        <strain evidence="13 14">NRS-1351</strain>
    </source>
</reference>
<dbReference type="NCBIfam" id="TIGR00797">
    <property type="entry name" value="matE"/>
    <property type="match status" value="1"/>
</dbReference>
<dbReference type="PIRSF" id="PIRSF006603">
    <property type="entry name" value="DinF"/>
    <property type="match status" value="1"/>
</dbReference>
<dbReference type="Pfam" id="PF01554">
    <property type="entry name" value="MatE"/>
    <property type="match status" value="2"/>
</dbReference>
<evidence type="ECO:0000256" key="12">
    <source>
        <dbReference type="SAM" id="Phobius"/>
    </source>
</evidence>
<feature type="transmembrane region" description="Helical" evidence="12">
    <location>
        <begin position="135"/>
        <end position="156"/>
    </location>
</feature>
<keyword evidence="7 12" id="KW-0812">Transmembrane</keyword>
<evidence type="ECO:0000256" key="1">
    <source>
        <dbReference type="ARBA" id="ARBA00003408"/>
    </source>
</evidence>
<feature type="transmembrane region" description="Helical" evidence="12">
    <location>
        <begin position="323"/>
        <end position="346"/>
    </location>
</feature>
<feature type="transmembrane region" description="Helical" evidence="12">
    <location>
        <begin position="96"/>
        <end position="115"/>
    </location>
</feature>
<feature type="transmembrane region" description="Helical" evidence="12">
    <location>
        <begin position="194"/>
        <end position="213"/>
    </location>
</feature>
<protein>
    <recommendedName>
        <fullName evidence="3">Probable multidrug resistance protein NorM</fullName>
    </recommendedName>
    <alternativeName>
        <fullName evidence="11">Multidrug-efflux transporter</fullName>
    </alternativeName>
</protein>
<evidence type="ECO:0000256" key="10">
    <source>
        <dbReference type="ARBA" id="ARBA00023136"/>
    </source>
</evidence>
<evidence type="ECO:0000256" key="9">
    <source>
        <dbReference type="ARBA" id="ARBA00023065"/>
    </source>
</evidence>
<dbReference type="CDD" id="cd13137">
    <property type="entry name" value="MATE_NorM_like"/>
    <property type="match status" value="1"/>
</dbReference>
<dbReference type="InterPro" id="IPR048279">
    <property type="entry name" value="MdtK-like"/>
</dbReference>
<evidence type="ECO:0000256" key="8">
    <source>
        <dbReference type="ARBA" id="ARBA00022989"/>
    </source>
</evidence>
<evidence type="ECO:0000256" key="3">
    <source>
        <dbReference type="ARBA" id="ARBA00020268"/>
    </source>
</evidence>
<dbReference type="InterPro" id="IPR050222">
    <property type="entry name" value="MATE_MdtK"/>
</dbReference>
<feature type="transmembrane region" description="Helical" evidence="12">
    <location>
        <begin position="168"/>
        <end position="188"/>
    </location>
</feature>
<proteinExistence type="predicted"/>
<evidence type="ECO:0000256" key="4">
    <source>
        <dbReference type="ARBA" id="ARBA00022448"/>
    </source>
</evidence>
<evidence type="ECO:0000313" key="14">
    <source>
        <dbReference type="Proteomes" id="UP001355653"/>
    </source>
</evidence>
<keyword evidence="5" id="KW-0050">Antiport</keyword>
<dbReference type="PANTHER" id="PTHR43298:SF4">
    <property type="entry name" value="DRUG_SODIUM ANTIPORTER"/>
    <property type="match status" value="1"/>
</dbReference>
<dbReference type="Proteomes" id="UP001355653">
    <property type="component" value="Unassembled WGS sequence"/>
</dbReference>
<name>A0ABU6DM81_9BACL</name>
<keyword evidence="6" id="KW-1003">Cell membrane</keyword>
<sequence>MSNGIPLKKISFSGTLLLLAWPAIVENFLQSMVGFVDSLFISKLGLTEVATVGVTNAILQIYFAIFMSVSTAAAVFISRSIGEQDTEKTKVIISHALMLTIGIGFLFGFVSLFFAPDLLSLMGANAEVVERGSTYFRVIATPSIFMSLVFTIGSILRGTGDTKTPLRAGLWMNFIHIILDYILIFGLFFEGFGLTGAAIATVLARIIGVALLFRGMKRKNLLPPLSPRFWSIRPDLLYRMSRLGTPAMLERLFMRTGQILYFGMIIRMGTDIYAAHTLTGNFTLFSTIVGTGLGVATTTLIGQSIGSGKFEDVKRYGKIATGVTSTVMTVVLLIVWLYSFGAATWFTTSSEVIHLITTVLLIDLFAQPATGLVTSLTAILQAGGDTKFPMYVTWFGIWAIRTLGVYLLGVYLGWGLIGAWCAIAFDNYIRAGILYWRYRSFKWLKVI</sequence>
<dbReference type="InterPro" id="IPR002528">
    <property type="entry name" value="MATE_fam"/>
</dbReference>
<comment type="subcellular location">
    <subcellularLocation>
        <location evidence="2">Cell membrane</location>
        <topology evidence="2">Multi-pass membrane protein</topology>
    </subcellularLocation>
</comment>
<comment type="function">
    <text evidence="1">Multidrug efflux pump.</text>
</comment>
<accession>A0ABU6DM81</accession>
<feature type="transmembrane region" description="Helical" evidence="12">
    <location>
        <begin position="282"/>
        <end position="302"/>
    </location>
</feature>
<gene>
    <name evidence="13" type="ORF">P5G65_33895</name>
</gene>
<evidence type="ECO:0000313" key="13">
    <source>
        <dbReference type="EMBL" id="MEB4798899.1"/>
    </source>
</evidence>
<keyword evidence="10 12" id="KW-0472">Membrane</keyword>
<keyword evidence="4" id="KW-0813">Transport</keyword>
<evidence type="ECO:0000256" key="6">
    <source>
        <dbReference type="ARBA" id="ARBA00022475"/>
    </source>
</evidence>
<evidence type="ECO:0000256" key="2">
    <source>
        <dbReference type="ARBA" id="ARBA00004651"/>
    </source>
</evidence>
<evidence type="ECO:0000256" key="7">
    <source>
        <dbReference type="ARBA" id="ARBA00022692"/>
    </source>
</evidence>
<keyword evidence="8 12" id="KW-1133">Transmembrane helix</keyword>
<keyword evidence="14" id="KW-1185">Reference proteome</keyword>
<evidence type="ECO:0000256" key="11">
    <source>
        <dbReference type="ARBA" id="ARBA00031636"/>
    </source>
</evidence>
<comment type="caution">
    <text evidence="13">The sequence shown here is derived from an EMBL/GenBank/DDBJ whole genome shotgun (WGS) entry which is preliminary data.</text>
</comment>
<feature type="transmembrane region" description="Helical" evidence="12">
    <location>
        <begin position="352"/>
        <end position="379"/>
    </location>
</feature>